<evidence type="ECO:0008006" key="4">
    <source>
        <dbReference type="Google" id="ProtNLM"/>
    </source>
</evidence>
<feature type="compositionally biased region" description="Basic residues" evidence="1">
    <location>
        <begin position="476"/>
        <end position="491"/>
    </location>
</feature>
<proteinExistence type="predicted"/>
<feature type="compositionally biased region" description="Basic residues" evidence="1">
    <location>
        <begin position="34"/>
        <end position="43"/>
    </location>
</feature>
<reference evidence="2" key="1">
    <citation type="submission" date="2023-08" db="EMBL/GenBank/DDBJ databases">
        <title>Black Yeasts Isolated from many extreme environments.</title>
        <authorList>
            <person name="Coleine C."/>
            <person name="Stajich J.E."/>
            <person name="Selbmann L."/>
        </authorList>
    </citation>
    <scope>NUCLEOTIDE SEQUENCE</scope>
    <source>
        <strain evidence="2">CCFEE 5401</strain>
    </source>
</reference>
<feature type="compositionally biased region" description="Polar residues" evidence="1">
    <location>
        <begin position="307"/>
        <end position="328"/>
    </location>
</feature>
<evidence type="ECO:0000313" key="2">
    <source>
        <dbReference type="EMBL" id="KAK5117684.1"/>
    </source>
</evidence>
<evidence type="ECO:0000256" key="1">
    <source>
        <dbReference type="SAM" id="MobiDB-lite"/>
    </source>
</evidence>
<sequence>MVSAEEYSKLPPSIQRKFFTSAERISIAQAAADHRRKHSRKRTWLSPRPSLDFHNYISSASPRSRTPSDASTDKHSLGELRSGERPITPEQAAWFLSLPEKVRKQHFSKEERARSEECAKVLNSASRAPLTSSLLASSANASDQECHDRPALSREAEITISRIDTQEPPHLSQPRCTDDTICRPLPVISAAEDDGTQQDAQVGPASTGDPAEAKVFQEVRCFNRAILLKPIRLPPPRLAPLPASPLPEYVEPTVVLALDKLSWRLSRPCDDFYVPSPVEKDELESFEPFLSAAPTRSPTREELAVTWPQSDNNNSNHTPQELPTTLSDSFPLDVSSPVPSHGHDDNDSLQTDGPSTPSAMSSTSSQQAMAELTLAQPSAPSDNGLNHDIVAHDPDLRFGFEHDTRTTSTQSLAMLPAAMRRPEGPDDWSRARGAVAIWDALTLEPLLAEEHERGHEGVAVIGDATDNNDDGAETSKKRRLTKVWRSIRRQH</sequence>
<gene>
    <name evidence="2" type="ORF">LTR62_005107</name>
</gene>
<protein>
    <recommendedName>
        <fullName evidence="4">Mucin</fullName>
    </recommendedName>
</protein>
<feature type="region of interest" description="Disordered" evidence="1">
    <location>
        <begin position="190"/>
        <end position="209"/>
    </location>
</feature>
<feature type="compositionally biased region" description="Polar residues" evidence="1">
    <location>
        <begin position="56"/>
        <end position="70"/>
    </location>
</feature>
<comment type="caution">
    <text evidence="2">The sequence shown here is derived from an EMBL/GenBank/DDBJ whole genome shotgun (WGS) entry which is preliminary data.</text>
</comment>
<dbReference type="EMBL" id="JAVRRL010000004">
    <property type="protein sequence ID" value="KAK5117684.1"/>
    <property type="molecule type" value="Genomic_DNA"/>
</dbReference>
<dbReference type="AlphaFoldDB" id="A0AAN7TR61"/>
<feature type="region of interest" description="Disordered" evidence="1">
    <location>
        <begin position="460"/>
        <end position="491"/>
    </location>
</feature>
<name>A0AAN7TR61_9PEZI</name>
<evidence type="ECO:0000313" key="3">
    <source>
        <dbReference type="Proteomes" id="UP001310890"/>
    </source>
</evidence>
<feature type="compositionally biased region" description="Basic and acidic residues" evidence="1">
    <location>
        <begin position="71"/>
        <end position="84"/>
    </location>
</feature>
<feature type="region of interest" description="Disordered" evidence="1">
    <location>
        <begin position="289"/>
        <end position="369"/>
    </location>
</feature>
<feature type="region of interest" description="Disordered" evidence="1">
    <location>
        <begin position="30"/>
        <end position="84"/>
    </location>
</feature>
<dbReference type="Proteomes" id="UP001310890">
    <property type="component" value="Unassembled WGS sequence"/>
</dbReference>
<feature type="compositionally biased region" description="Low complexity" evidence="1">
    <location>
        <begin position="354"/>
        <end position="369"/>
    </location>
</feature>
<organism evidence="2 3">
    <name type="scientific">Meristemomyces frigidus</name>
    <dbReference type="NCBI Taxonomy" id="1508187"/>
    <lineage>
        <taxon>Eukaryota</taxon>
        <taxon>Fungi</taxon>
        <taxon>Dikarya</taxon>
        <taxon>Ascomycota</taxon>
        <taxon>Pezizomycotina</taxon>
        <taxon>Dothideomycetes</taxon>
        <taxon>Dothideomycetidae</taxon>
        <taxon>Mycosphaerellales</taxon>
        <taxon>Teratosphaeriaceae</taxon>
        <taxon>Meristemomyces</taxon>
    </lineage>
</organism>
<accession>A0AAN7TR61</accession>